<dbReference type="Pfam" id="PF00149">
    <property type="entry name" value="Metallophos"/>
    <property type="match status" value="1"/>
</dbReference>
<dbReference type="EMBL" id="SKFG01000004">
    <property type="protein sequence ID" value="TCZ78965.1"/>
    <property type="molecule type" value="Genomic_DNA"/>
</dbReference>
<dbReference type="SUPFAM" id="SSF56300">
    <property type="entry name" value="Metallo-dependent phosphatases"/>
    <property type="match status" value="1"/>
</dbReference>
<dbReference type="RefSeq" id="WP_132417417.1">
    <property type="nucleotide sequence ID" value="NZ_SKFG01000004.1"/>
</dbReference>
<dbReference type="Gene3D" id="3.90.780.10">
    <property type="entry name" value="5'-Nucleotidase, C-terminal domain"/>
    <property type="match status" value="1"/>
</dbReference>
<comment type="caution">
    <text evidence="5">The sequence shown here is derived from an EMBL/GenBank/DDBJ whole genome shotgun (WGS) entry which is preliminary data.</text>
</comment>
<keyword evidence="1" id="KW-0732">Signal</keyword>
<dbReference type="InterPro" id="IPR029052">
    <property type="entry name" value="Metallo-depent_PP-like"/>
</dbReference>
<dbReference type="Pfam" id="PF02872">
    <property type="entry name" value="5_nucleotid_C"/>
    <property type="match status" value="1"/>
</dbReference>
<reference evidence="5 6" key="1">
    <citation type="submission" date="2019-03" db="EMBL/GenBank/DDBJ databases">
        <authorList>
            <person name="Kim M.K.M."/>
        </authorList>
    </citation>
    <scope>NUCLEOTIDE SEQUENCE [LARGE SCALE GENOMIC DNA]</scope>
    <source>
        <strain evidence="5 6">18JY21-1</strain>
    </source>
</reference>
<dbReference type="GO" id="GO:0009166">
    <property type="term" value="P:nucleotide catabolic process"/>
    <property type="evidence" value="ECO:0007669"/>
    <property type="project" value="InterPro"/>
</dbReference>
<accession>A0A4R4EKW7</accession>
<gene>
    <name evidence="5" type="ORF">E0485_07150</name>
</gene>
<dbReference type="GO" id="GO:0016787">
    <property type="term" value="F:hydrolase activity"/>
    <property type="evidence" value="ECO:0007669"/>
    <property type="project" value="UniProtKB-KW"/>
</dbReference>
<dbReference type="GO" id="GO:0030288">
    <property type="term" value="C:outer membrane-bounded periplasmic space"/>
    <property type="evidence" value="ECO:0007669"/>
    <property type="project" value="TreeGrafter"/>
</dbReference>
<feature type="domain" description="Calcineurin-like phosphoesterase" evidence="3">
    <location>
        <begin position="136"/>
        <end position="339"/>
    </location>
</feature>
<keyword evidence="2" id="KW-0378">Hydrolase</keyword>
<evidence type="ECO:0000313" key="5">
    <source>
        <dbReference type="EMBL" id="TCZ78965.1"/>
    </source>
</evidence>
<dbReference type="PANTHER" id="PTHR11575:SF24">
    <property type="entry name" value="5'-NUCLEOTIDASE"/>
    <property type="match status" value="1"/>
</dbReference>
<dbReference type="PANTHER" id="PTHR11575">
    <property type="entry name" value="5'-NUCLEOTIDASE-RELATED"/>
    <property type="match status" value="1"/>
</dbReference>
<dbReference type="OrthoDB" id="9801679at2"/>
<evidence type="ECO:0000256" key="2">
    <source>
        <dbReference type="RuleBase" id="RU362119"/>
    </source>
</evidence>
<proteinExistence type="inferred from homology"/>
<dbReference type="AlphaFoldDB" id="A0A4R4EKW7"/>
<keyword evidence="6" id="KW-1185">Reference proteome</keyword>
<keyword evidence="2" id="KW-0547">Nucleotide-binding</keyword>
<dbReference type="InterPro" id="IPR036907">
    <property type="entry name" value="5'-Nucleotdase_C_sf"/>
</dbReference>
<dbReference type="Gene3D" id="3.60.21.10">
    <property type="match status" value="1"/>
</dbReference>
<dbReference type="SUPFAM" id="SSF55816">
    <property type="entry name" value="5'-nucleotidase (syn. UDP-sugar hydrolase), C-terminal domain"/>
    <property type="match status" value="1"/>
</dbReference>
<dbReference type="GO" id="GO:0000166">
    <property type="term" value="F:nucleotide binding"/>
    <property type="evidence" value="ECO:0007669"/>
    <property type="project" value="UniProtKB-KW"/>
</dbReference>
<dbReference type="CDD" id="cd00845">
    <property type="entry name" value="MPP_UshA_N_like"/>
    <property type="match status" value="1"/>
</dbReference>
<organism evidence="5 6">
    <name type="scientific">Paenibacillus albiflavus</name>
    <dbReference type="NCBI Taxonomy" id="2545760"/>
    <lineage>
        <taxon>Bacteria</taxon>
        <taxon>Bacillati</taxon>
        <taxon>Bacillota</taxon>
        <taxon>Bacilli</taxon>
        <taxon>Bacillales</taxon>
        <taxon>Paenibacillaceae</taxon>
        <taxon>Paenibacillus</taxon>
    </lineage>
</organism>
<dbReference type="InterPro" id="IPR006179">
    <property type="entry name" value="5_nucleotidase/apyrase"/>
</dbReference>
<evidence type="ECO:0000313" key="6">
    <source>
        <dbReference type="Proteomes" id="UP000295418"/>
    </source>
</evidence>
<evidence type="ECO:0000256" key="1">
    <source>
        <dbReference type="ARBA" id="ARBA00022729"/>
    </source>
</evidence>
<dbReference type="Proteomes" id="UP000295418">
    <property type="component" value="Unassembled WGS sequence"/>
</dbReference>
<name>A0A4R4EKW7_9BACL</name>
<dbReference type="InterPro" id="IPR004843">
    <property type="entry name" value="Calcineurin-like_PHP"/>
</dbReference>
<evidence type="ECO:0000259" key="3">
    <source>
        <dbReference type="Pfam" id="PF00149"/>
    </source>
</evidence>
<protein>
    <submittedName>
        <fullName evidence="5">Bifunctional metallophosphatase/5'-nucleotidase</fullName>
    </submittedName>
</protein>
<comment type="similarity">
    <text evidence="2">Belongs to the 5'-nucleotidase family.</text>
</comment>
<sequence length="608" mass="66168">MLMVGAVYAAPLQPVSHVDWMQKSQIVVGDAGGDLALDRAVTLAEAVTFVGRLAGFPNLNATTTNPHWAGGALETAVKLQAITMDQAKLADAPLSSSQIKEIAVKFNVQLNLADGDTVTRKQFLEALGDAATLHITIGHTNDVHGHITENVAGKEFGYAKMATLINEWRKENQNFLLLDAGDTFQGTVYSNQSQGEALIPILNHLNYEAMASGNHEFDFGWEQVIKLKDMLKYPMINANTFKEDGSNLLEPVHYAEIGGKTFAFLGFVAEETPIVTHPDNVKGLTFQNPVEVAKKLVPELKKKADHVIVVSHVGIDMDREIAKNVPGIDLIVGGHSHTPLKTPEVVNGTYIVQDWEYGKSLGRADLYYLGDKLVAFSGGLKEYDESVVADPEVEKLVNVVASDIDENLKAVVAKTDVALDGARDNVRTKETNLGNLLTDIMLKRSKEMPGYEADVAVTNGGGIRDSIAAGDITKKMLYTVFPFPNTLTVVDVTGSDLKIALEGGLSQLEKKGGSFPQISGMSFTYDVKKPVGERIIELKIGDKAYDPEKIYRVATHDFLAAGGDGYDTFKNAKKKMTTTINFFDLMVEELGKMDKVAPKVEGRIVEVK</sequence>
<feature type="domain" description="5'-Nucleotidase C-terminal" evidence="4">
    <location>
        <begin position="411"/>
        <end position="570"/>
    </location>
</feature>
<dbReference type="InterPro" id="IPR008334">
    <property type="entry name" value="5'-Nucleotdase_C"/>
</dbReference>
<dbReference type="PRINTS" id="PR01607">
    <property type="entry name" value="APYRASEFAMLY"/>
</dbReference>
<evidence type="ECO:0000259" key="4">
    <source>
        <dbReference type="Pfam" id="PF02872"/>
    </source>
</evidence>